<dbReference type="InterPro" id="IPR016161">
    <property type="entry name" value="Ald_DH/histidinol_DH"/>
</dbReference>
<feature type="binding site" evidence="4">
    <location>
        <position position="388"/>
    </location>
    <ligand>
        <name>substrate</name>
    </ligand>
</feature>
<evidence type="ECO:0000256" key="5">
    <source>
        <dbReference type="RuleBase" id="RU004175"/>
    </source>
</evidence>
<feature type="binding site" evidence="4">
    <location>
        <position position="480"/>
    </location>
    <ligand>
        <name>Zn(2+)</name>
        <dbReference type="ChEBI" id="CHEBI:29105"/>
    </ligand>
</feature>
<comment type="pathway">
    <text evidence="4">Amino-acid biosynthesis; L-histidine biosynthesis; L-histidine from 5-phospho-alpha-D-ribose 1-diphosphate: step 9/9.</text>
</comment>
<dbReference type="SUPFAM" id="SSF53720">
    <property type="entry name" value="ALDH-like"/>
    <property type="match status" value="1"/>
</dbReference>
<feature type="binding site" evidence="4">
    <location>
        <position position="323"/>
    </location>
    <ligand>
        <name>substrate</name>
    </ligand>
</feature>
<dbReference type="FunFam" id="3.40.50.1980:FF:000001">
    <property type="entry name" value="Histidinol dehydrogenase"/>
    <property type="match status" value="1"/>
</dbReference>
<dbReference type="EC" id="1.1.1.23" evidence="4"/>
<feature type="binding site" evidence="4">
    <location>
        <position position="421"/>
    </location>
    <ligand>
        <name>Zn(2+)</name>
        <dbReference type="ChEBI" id="CHEBI:29105"/>
    </ligand>
</feature>
<dbReference type="Gene3D" id="1.20.5.1300">
    <property type="match status" value="1"/>
</dbReference>
<keyword evidence="3 4" id="KW-0560">Oxidoreductase</keyword>
<dbReference type="GO" id="GO:0004399">
    <property type="term" value="F:histidinol dehydrogenase activity"/>
    <property type="evidence" value="ECO:0007669"/>
    <property type="project" value="UniProtKB-UniRule"/>
</dbReference>
<feature type="active site" description="Proton acceptor" evidence="4">
    <location>
        <position position="388"/>
    </location>
</feature>
<evidence type="ECO:0000256" key="1">
    <source>
        <dbReference type="ARBA" id="ARBA00022723"/>
    </source>
</evidence>
<dbReference type="Proteomes" id="UP000315750">
    <property type="component" value="Chromosome"/>
</dbReference>
<dbReference type="GO" id="GO:0005829">
    <property type="term" value="C:cytosol"/>
    <property type="evidence" value="ECO:0007669"/>
    <property type="project" value="TreeGrafter"/>
</dbReference>
<sequence>MVFAPIIVICHGPARQGGTQTGATAAASAPSPEPFAMLRIDTTKPEAAGQIESLRQKLAPASGDVVSEAGRRKTMEVFGEPLTPVEVVKRICQDVRERGLDAVLEYTAKLDGAELTAETIRVPQEDLAAAHQAADSEFLATIRRIRENVLRFQSAILHSDTTVPLDAGGWLRQRYLPIERAGLCVPGGAAAYPSTVLMTAVPAQAAGVKELVVVAPPTPFGSYNNDLLATCHELGIREVYRLGGAQAVAAMAYGLGSDANAELMRPVDKIVGPGNLFVALAKKYVFGDVDIDSIAGPSEVIVIADETTNAEYTAADLLAQAEHSPGSSVLITWHAPLIDQVEAQLEQQLAELSRSDLTRQALEEFGALILVSDREEAAALADQLATEHLHITCQQPEQLLDQIRAAGAVFLGPYSPVAVGDYAAGPSHVLPTGATARFASGLSSNDFLRTNSVISFTAENLNQVSSDVLLMAEKEGLTAHAASVSRRVK</sequence>
<feature type="binding site" evidence="4">
    <location>
        <position position="475"/>
    </location>
    <ligand>
        <name>substrate</name>
    </ligand>
</feature>
<organism evidence="6 7">
    <name type="scientific">Aeoliella mucimassa</name>
    <dbReference type="NCBI Taxonomy" id="2527972"/>
    <lineage>
        <taxon>Bacteria</taxon>
        <taxon>Pseudomonadati</taxon>
        <taxon>Planctomycetota</taxon>
        <taxon>Planctomycetia</taxon>
        <taxon>Pirellulales</taxon>
        <taxon>Lacipirellulaceae</taxon>
        <taxon>Aeoliella</taxon>
    </lineage>
</organism>
<feature type="binding site" evidence="4">
    <location>
        <position position="421"/>
    </location>
    <ligand>
        <name>substrate</name>
    </ligand>
</feature>
<feature type="binding site" evidence="4">
    <location>
        <position position="320"/>
    </location>
    <ligand>
        <name>substrate</name>
    </ligand>
</feature>
<keyword evidence="4" id="KW-0368">Histidine biosynthesis</keyword>
<comment type="cofactor">
    <cofactor evidence="4">
        <name>Zn(2+)</name>
        <dbReference type="ChEBI" id="CHEBI:29105"/>
    </cofactor>
    <text evidence="4">Binds 1 zinc ion per subunit.</text>
</comment>
<comment type="similarity">
    <text evidence="4 5">Belongs to the histidinol dehydrogenase family.</text>
</comment>
<name>A0A518ALK0_9BACT</name>
<evidence type="ECO:0000256" key="3">
    <source>
        <dbReference type="ARBA" id="ARBA00023002"/>
    </source>
</evidence>
<keyword evidence="4" id="KW-0520">NAD</keyword>
<dbReference type="InterPro" id="IPR012131">
    <property type="entry name" value="Hstdl_DH"/>
</dbReference>
<evidence type="ECO:0000313" key="6">
    <source>
        <dbReference type="EMBL" id="QDU55608.1"/>
    </source>
</evidence>
<keyword evidence="7" id="KW-1185">Reference proteome</keyword>
<feature type="binding site" evidence="4">
    <location>
        <position position="323"/>
    </location>
    <ligand>
        <name>Zn(2+)</name>
        <dbReference type="ChEBI" id="CHEBI:29105"/>
    </ligand>
</feature>
<keyword evidence="4" id="KW-0028">Amino-acid biosynthesis</keyword>
<dbReference type="HAMAP" id="MF_01024">
    <property type="entry name" value="HisD"/>
    <property type="match status" value="1"/>
</dbReference>
<comment type="catalytic activity">
    <reaction evidence="4">
        <text>L-histidinol + 2 NAD(+) + H2O = L-histidine + 2 NADH + 3 H(+)</text>
        <dbReference type="Rhea" id="RHEA:20641"/>
        <dbReference type="ChEBI" id="CHEBI:15377"/>
        <dbReference type="ChEBI" id="CHEBI:15378"/>
        <dbReference type="ChEBI" id="CHEBI:57540"/>
        <dbReference type="ChEBI" id="CHEBI:57595"/>
        <dbReference type="ChEBI" id="CHEBI:57699"/>
        <dbReference type="ChEBI" id="CHEBI:57945"/>
        <dbReference type="EC" id="1.1.1.23"/>
    </reaction>
</comment>
<evidence type="ECO:0000256" key="2">
    <source>
        <dbReference type="ARBA" id="ARBA00022833"/>
    </source>
</evidence>
<dbReference type="UniPathway" id="UPA00031">
    <property type="reaction ID" value="UER00014"/>
</dbReference>
<evidence type="ECO:0000256" key="4">
    <source>
        <dbReference type="HAMAP-Rule" id="MF_01024"/>
    </source>
</evidence>
<keyword evidence="2 4" id="KW-0862">Zinc</keyword>
<dbReference type="KEGG" id="amuc:Pan181_18000"/>
<comment type="function">
    <text evidence="4">Catalyzes the sequential NAD-dependent oxidations of L-histidinol to L-histidinaldehyde and then to L-histidine.</text>
</comment>
<dbReference type="NCBIfam" id="TIGR00069">
    <property type="entry name" value="hisD"/>
    <property type="match status" value="1"/>
</dbReference>
<dbReference type="PRINTS" id="PR00083">
    <property type="entry name" value="HOLDHDRGNASE"/>
</dbReference>
<feature type="active site" description="Proton acceptor" evidence="4">
    <location>
        <position position="387"/>
    </location>
</feature>
<dbReference type="PANTHER" id="PTHR21256">
    <property type="entry name" value="HISTIDINOL DEHYDROGENASE HDH"/>
    <property type="match status" value="1"/>
</dbReference>
<feature type="binding site" evidence="4">
    <location>
        <position position="320"/>
    </location>
    <ligand>
        <name>Zn(2+)</name>
        <dbReference type="ChEBI" id="CHEBI:29105"/>
    </ligand>
</feature>
<feature type="binding site" evidence="4">
    <location>
        <position position="480"/>
    </location>
    <ligand>
        <name>substrate</name>
    </ligand>
</feature>
<comment type="caution">
    <text evidence="4">Lacks conserved residue(s) required for the propagation of feature annotation.</text>
</comment>
<dbReference type="AlphaFoldDB" id="A0A518ALK0"/>
<protein>
    <recommendedName>
        <fullName evidence="4">Histidinol dehydrogenase</fullName>
        <shortName evidence="4">HDH</shortName>
        <ecNumber evidence="4">1.1.1.23</ecNumber>
    </recommendedName>
</protein>
<dbReference type="GO" id="GO:0008270">
    <property type="term" value="F:zinc ion binding"/>
    <property type="evidence" value="ECO:0007669"/>
    <property type="project" value="UniProtKB-UniRule"/>
</dbReference>
<feature type="binding site" evidence="4">
    <location>
        <position position="298"/>
    </location>
    <ligand>
        <name>substrate</name>
    </ligand>
</feature>
<dbReference type="GO" id="GO:0051287">
    <property type="term" value="F:NAD binding"/>
    <property type="evidence" value="ECO:0007669"/>
    <property type="project" value="InterPro"/>
</dbReference>
<keyword evidence="1 4" id="KW-0479">Metal-binding</keyword>
<proteinExistence type="inferred from homology"/>
<dbReference type="EMBL" id="CP036278">
    <property type="protein sequence ID" value="QDU55608.1"/>
    <property type="molecule type" value="Genomic_DNA"/>
</dbReference>
<reference evidence="6 7" key="1">
    <citation type="submission" date="2019-02" db="EMBL/GenBank/DDBJ databases">
        <title>Deep-cultivation of Planctomycetes and their phenomic and genomic characterization uncovers novel biology.</title>
        <authorList>
            <person name="Wiegand S."/>
            <person name="Jogler M."/>
            <person name="Boedeker C."/>
            <person name="Pinto D."/>
            <person name="Vollmers J."/>
            <person name="Rivas-Marin E."/>
            <person name="Kohn T."/>
            <person name="Peeters S.H."/>
            <person name="Heuer A."/>
            <person name="Rast P."/>
            <person name="Oberbeckmann S."/>
            <person name="Bunk B."/>
            <person name="Jeske O."/>
            <person name="Meyerdierks A."/>
            <person name="Storesund J.E."/>
            <person name="Kallscheuer N."/>
            <person name="Luecker S."/>
            <person name="Lage O.M."/>
            <person name="Pohl T."/>
            <person name="Merkel B.J."/>
            <person name="Hornburger P."/>
            <person name="Mueller R.-W."/>
            <person name="Bruemmer F."/>
            <person name="Labrenz M."/>
            <person name="Spormann A.M."/>
            <person name="Op den Camp H."/>
            <person name="Overmann J."/>
            <person name="Amann R."/>
            <person name="Jetten M.S.M."/>
            <person name="Mascher T."/>
            <person name="Medema M.H."/>
            <person name="Devos D.P."/>
            <person name="Kaster A.-K."/>
            <person name="Ovreas L."/>
            <person name="Rohde M."/>
            <person name="Galperin M.Y."/>
            <person name="Jogler C."/>
        </authorList>
    </citation>
    <scope>NUCLEOTIDE SEQUENCE [LARGE SCALE GENOMIC DNA]</scope>
    <source>
        <strain evidence="6 7">Pan181</strain>
    </source>
</reference>
<evidence type="ECO:0000313" key="7">
    <source>
        <dbReference type="Proteomes" id="UP000315750"/>
    </source>
</evidence>
<dbReference type="Pfam" id="PF00815">
    <property type="entry name" value="Histidinol_dh"/>
    <property type="match status" value="1"/>
</dbReference>
<dbReference type="GO" id="GO:0000105">
    <property type="term" value="P:L-histidine biosynthetic process"/>
    <property type="evidence" value="ECO:0007669"/>
    <property type="project" value="UniProtKB-UniRule"/>
</dbReference>
<dbReference type="Gene3D" id="3.40.50.1980">
    <property type="entry name" value="Nitrogenase molybdenum iron protein domain"/>
    <property type="match status" value="2"/>
</dbReference>
<dbReference type="PANTHER" id="PTHR21256:SF2">
    <property type="entry name" value="HISTIDINE BIOSYNTHESIS TRIFUNCTIONAL PROTEIN"/>
    <property type="match status" value="1"/>
</dbReference>
<dbReference type="CDD" id="cd06572">
    <property type="entry name" value="Histidinol_dh"/>
    <property type="match status" value="1"/>
</dbReference>
<accession>A0A518ALK0</accession>
<gene>
    <name evidence="4 6" type="primary">hisD</name>
    <name evidence="6" type="ORF">Pan181_18000</name>
</gene>